<proteinExistence type="predicted"/>
<comment type="caution">
    <text evidence="1">The sequence shown here is derived from an EMBL/GenBank/DDBJ whole genome shotgun (WGS) entry which is preliminary data.</text>
</comment>
<gene>
    <name evidence="1" type="ORF">ACFOZ0_26905</name>
</gene>
<accession>A0ABV7SIS4</accession>
<evidence type="ECO:0008006" key="3">
    <source>
        <dbReference type="Google" id="ProtNLM"/>
    </source>
</evidence>
<evidence type="ECO:0000313" key="1">
    <source>
        <dbReference type="EMBL" id="MFC3576843.1"/>
    </source>
</evidence>
<protein>
    <recommendedName>
        <fullName evidence="3">Secreted protein</fullName>
    </recommendedName>
</protein>
<evidence type="ECO:0000313" key="2">
    <source>
        <dbReference type="Proteomes" id="UP001595701"/>
    </source>
</evidence>
<organism evidence="1 2">
    <name type="scientific">Streptomyces yaanensis</name>
    <dbReference type="NCBI Taxonomy" id="1142239"/>
    <lineage>
        <taxon>Bacteria</taxon>
        <taxon>Bacillati</taxon>
        <taxon>Actinomycetota</taxon>
        <taxon>Actinomycetes</taxon>
        <taxon>Kitasatosporales</taxon>
        <taxon>Streptomycetaceae</taxon>
        <taxon>Streptomyces</taxon>
    </lineage>
</organism>
<reference evidence="2" key="1">
    <citation type="journal article" date="2019" name="Int. J. Syst. Evol. Microbiol.">
        <title>The Global Catalogue of Microorganisms (GCM) 10K type strain sequencing project: providing services to taxonomists for standard genome sequencing and annotation.</title>
        <authorList>
            <consortium name="The Broad Institute Genomics Platform"/>
            <consortium name="The Broad Institute Genome Sequencing Center for Infectious Disease"/>
            <person name="Wu L."/>
            <person name="Ma J."/>
        </authorList>
    </citation>
    <scope>NUCLEOTIDE SEQUENCE [LARGE SCALE GENOMIC DNA]</scope>
    <source>
        <strain evidence="2">CGMCC 4.7035</strain>
    </source>
</reference>
<dbReference type="Proteomes" id="UP001595701">
    <property type="component" value="Unassembled WGS sequence"/>
</dbReference>
<sequence>MYTATAATSGFPWLPVQPRHPWAPSPGKPRQPLLLVSLWAVTSRRLPLLVVTVVGEVAPATVTAGIGGTKEPVVGGTTGWLVR</sequence>
<keyword evidence="2" id="KW-1185">Reference proteome</keyword>
<dbReference type="RefSeq" id="WP_310763882.1">
    <property type="nucleotide sequence ID" value="NZ_JBHRWR010000021.1"/>
</dbReference>
<dbReference type="EMBL" id="JBHRWR010000021">
    <property type="protein sequence ID" value="MFC3576843.1"/>
    <property type="molecule type" value="Genomic_DNA"/>
</dbReference>
<name>A0ABV7SIS4_9ACTN</name>